<feature type="compositionally biased region" description="Basic and acidic residues" evidence="2">
    <location>
        <begin position="747"/>
        <end position="769"/>
    </location>
</feature>
<reference evidence="3 4" key="1">
    <citation type="submission" date="2018-10" db="EMBL/GenBank/DDBJ databases">
        <title>Genomic Encyclopedia of Archaeal and Bacterial Type Strains, Phase II (KMG-II): from individual species to whole genera.</title>
        <authorList>
            <person name="Goeker M."/>
        </authorList>
    </citation>
    <scope>NUCLEOTIDE SEQUENCE [LARGE SCALE GENOMIC DNA]</scope>
    <source>
        <strain evidence="3 4">DSM 18602</strain>
    </source>
</reference>
<feature type="region of interest" description="Disordered" evidence="2">
    <location>
        <begin position="747"/>
        <end position="777"/>
    </location>
</feature>
<keyword evidence="1" id="KW-0175">Coiled coil</keyword>
<accession>A0A495J2V6</accession>
<organism evidence="3 4">
    <name type="scientific">Mucilaginibacter gracilis</name>
    <dbReference type="NCBI Taxonomy" id="423350"/>
    <lineage>
        <taxon>Bacteria</taxon>
        <taxon>Pseudomonadati</taxon>
        <taxon>Bacteroidota</taxon>
        <taxon>Sphingobacteriia</taxon>
        <taxon>Sphingobacteriales</taxon>
        <taxon>Sphingobacteriaceae</taxon>
        <taxon>Mucilaginibacter</taxon>
    </lineage>
</organism>
<sequence length="1055" mass="113993">MEDTKKSLLSVDIDTSALIKNTADAKQKVADLTAQLKALKGTTNENSAEAVNLAAQLKNARAEVTQGINTAAQYDKAIKSNTGYQNGLKLELSLLQKQIGELSKEQLNNAEVGGKMQAKAQALSKEIMGLDKAMGSNKSTIGDYENNIVSALNKTGLFGDVLGKAAATAKSFKDGITTVKDGVESATTALTNFAASSGAFANANSASTIGLTKTGASAEAAGEGIEVMTVGTAAAGAGMLKLSKDAQETGTEVKTFTDTTGIASKGLDLMAAGTEKTSRGFNILKLGMKATGIGLLIFAFSALITYFEKTNEGSKKLKVIMAQLGSVTESIFKILGPIGKAIFDVFTEPQGAVKLMTSLFSISIIPIKTLFSVLYDLYKGNFKQAFLDIGNGAIEFAQGVKEAGVAGIQMFKDTVKASGEAADAISKVSFKKSFESTGDAIKARQALTKAEREWSTEKLQQQDTLGKINSSLKNVNITEANRIKMIEQAKAIRETIYKRDLEIAQENLRIITEQQKFKSMENKQAVTDAKNRVQELTNSYDAEIAAYDTKTSKLQKRGLTAKQAEDRLLKEAESDRVASLSRTQQKLYDSYAEEILKNDEKYRKLEEKYKNYTGKNLEIRAKYLQTIAQLEREKAAEQKVIQDKFNKEAQDNLEALNKRLADIRSKQSDDDTQKQLDELHQQTKDQLDEIDKQSIALVNKMAEQQQNMYDLKAAGDDKAAAALQHALDTELKELEVSGQLKEEILKDQKKKEDAIKSGVDDKKTNDKISGDISDAQTSNRPLKEFQNRQKQLDAEHDQAVKAAKGNKEAIYKIDMDYQKKTKDLGKEKLDFEINLAKGVIGLLGKNTEAYRIAFKAYQAYQAASTIIATEATIMKIWTATADVPFVGVPMAIAETAIAAAQGAIALDAIWSAKAFATGGVYRSDGTGGKLSGPGTGTSDSINARLSHGESIVNARSTAMFGPLLSALNVAGGGRPFDVPALNQHFAMGGYFNAGASLNIPTDMTPITDAINNNFENLPAKIGDHIAASMPKQVVVIEDIQAALANKAMLKNRSNF</sequence>
<dbReference type="EMBL" id="RBKU01000001">
    <property type="protein sequence ID" value="RKR83300.1"/>
    <property type="molecule type" value="Genomic_DNA"/>
</dbReference>
<proteinExistence type="predicted"/>
<evidence type="ECO:0000256" key="1">
    <source>
        <dbReference type="SAM" id="Coils"/>
    </source>
</evidence>
<dbReference type="Proteomes" id="UP000268007">
    <property type="component" value="Unassembled WGS sequence"/>
</dbReference>
<dbReference type="RefSeq" id="WP_121198813.1">
    <property type="nucleotide sequence ID" value="NZ_RBKU01000001.1"/>
</dbReference>
<dbReference type="OrthoDB" id="780707at2"/>
<feature type="coiled-coil region" evidence="1">
    <location>
        <begin position="588"/>
        <end position="693"/>
    </location>
</feature>
<name>A0A495J2V6_9SPHI</name>
<comment type="caution">
    <text evidence="3">The sequence shown here is derived from an EMBL/GenBank/DDBJ whole genome shotgun (WGS) entry which is preliminary data.</text>
</comment>
<protein>
    <submittedName>
        <fullName evidence="3">Uncharacterized protein</fullName>
    </submittedName>
</protein>
<evidence type="ECO:0000256" key="2">
    <source>
        <dbReference type="SAM" id="MobiDB-lite"/>
    </source>
</evidence>
<keyword evidence="4" id="KW-1185">Reference proteome</keyword>
<evidence type="ECO:0000313" key="3">
    <source>
        <dbReference type="EMBL" id="RKR83300.1"/>
    </source>
</evidence>
<evidence type="ECO:0000313" key="4">
    <source>
        <dbReference type="Proteomes" id="UP000268007"/>
    </source>
</evidence>
<dbReference type="AlphaFoldDB" id="A0A495J2V6"/>
<gene>
    <name evidence="3" type="ORF">BDD43_3505</name>
</gene>